<sequence>AIFSHAGIWSWASPPQTGNFVPEGEVPPEGIHASRIMPVLSKKIETSYAFNTEDEPSFYDCAKIFENHALGLKDFNKWNKDRRTWQLGDTAFARRRFILSSRLVLRRTPAKMKEAMAPLPYQLHPWLADAIQAQKYQMWMANPEMPAILEYDAGKLQMLKPTTNRYFESGDIVWFSFALSFDVNSNNWMPEYKPLDFIRVGNLPQSSEGSDYSLAESVGSAYQSLTSGSATLYDGTSMI</sequence>
<evidence type="ECO:0000313" key="1">
    <source>
        <dbReference type="EMBL" id="KAJ7730780.1"/>
    </source>
</evidence>
<feature type="non-terminal residue" evidence="1">
    <location>
        <position position="1"/>
    </location>
</feature>
<reference evidence="1" key="1">
    <citation type="submission" date="2023-03" db="EMBL/GenBank/DDBJ databases">
        <title>Massive genome expansion in bonnet fungi (Mycena s.s.) driven by repeated elements and novel gene families across ecological guilds.</title>
        <authorList>
            <consortium name="Lawrence Berkeley National Laboratory"/>
            <person name="Harder C.B."/>
            <person name="Miyauchi S."/>
            <person name="Viragh M."/>
            <person name="Kuo A."/>
            <person name="Thoen E."/>
            <person name="Andreopoulos B."/>
            <person name="Lu D."/>
            <person name="Skrede I."/>
            <person name="Drula E."/>
            <person name="Henrissat B."/>
            <person name="Morin E."/>
            <person name="Kohler A."/>
            <person name="Barry K."/>
            <person name="LaButti K."/>
            <person name="Morin E."/>
            <person name="Salamov A."/>
            <person name="Lipzen A."/>
            <person name="Mereny Z."/>
            <person name="Hegedus B."/>
            <person name="Baldrian P."/>
            <person name="Stursova M."/>
            <person name="Weitz H."/>
            <person name="Taylor A."/>
            <person name="Grigoriev I.V."/>
            <person name="Nagy L.G."/>
            <person name="Martin F."/>
            <person name="Kauserud H."/>
        </authorList>
    </citation>
    <scope>NUCLEOTIDE SEQUENCE</scope>
    <source>
        <strain evidence="1">CBHHK182m</strain>
    </source>
</reference>
<dbReference type="EMBL" id="JARKIB010000157">
    <property type="protein sequence ID" value="KAJ7730780.1"/>
    <property type="molecule type" value="Genomic_DNA"/>
</dbReference>
<organism evidence="1 2">
    <name type="scientific">Mycena metata</name>
    <dbReference type="NCBI Taxonomy" id="1033252"/>
    <lineage>
        <taxon>Eukaryota</taxon>
        <taxon>Fungi</taxon>
        <taxon>Dikarya</taxon>
        <taxon>Basidiomycota</taxon>
        <taxon>Agaricomycotina</taxon>
        <taxon>Agaricomycetes</taxon>
        <taxon>Agaricomycetidae</taxon>
        <taxon>Agaricales</taxon>
        <taxon>Marasmiineae</taxon>
        <taxon>Mycenaceae</taxon>
        <taxon>Mycena</taxon>
    </lineage>
</organism>
<keyword evidence="2" id="KW-1185">Reference proteome</keyword>
<comment type="caution">
    <text evidence="1">The sequence shown here is derived from an EMBL/GenBank/DDBJ whole genome shotgun (WGS) entry which is preliminary data.</text>
</comment>
<dbReference type="Proteomes" id="UP001215598">
    <property type="component" value="Unassembled WGS sequence"/>
</dbReference>
<accession>A0AAD7HXQ6</accession>
<dbReference type="AlphaFoldDB" id="A0AAD7HXQ6"/>
<gene>
    <name evidence="1" type="ORF">B0H16DRAFT_1329805</name>
</gene>
<protein>
    <submittedName>
        <fullName evidence="1">Uncharacterized protein</fullName>
    </submittedName>
</protein>
<name>A0AAD7HXQ6_9AGAR</name>
<proteinExistence type="predicted"/>
<evidence type="ECO:0000313" key="2">
    <source>
        <dbReference type="Proteomes" id="UP001215598"/>
    </source>
</evidence>